<dbReference type="Proteomes" id="UP000663923">
    <property type="component" value="Chromosome"/>
</dbReference>
<organism evidence="2 3">
    <name type="scientific">Parasphingorhabdus cellanae</name>
    <dbReference type="NCBI Taxonomy" id="2806553"/>
    <lineage>
        <taxon>Bacteria</taxon>
        <taxon>Pseudomonadati</taxon>
        <taxon>Pseudomonadota</taxon>
        <taxon>Alphaproteobacteria</taxon>
        <taxon>Sphingomonadales</taxon>
        <taxon>Sphingomonadaceae</taxon>
        <taxon>Parasphingorhabdus</taxon>
    </lineage>
</organism>
<feature type="domain" description="Beta-lactamase-related" evidence="1">
    <location>
        <begin position="20"/>
        <end position="373"/>
    </location>
</feature>
<dbReference type="Gene3D" id="3.40.710.10">
    <property type="entry name" value="DD-peptidase/beta-lactamase superfamily"/>
    <property type="match status" value="1"/>
</dbReference>
<evidence type="ECO:0000259" key="1">
    <source>
        <dbReference type="Pfam" id="PF00144"/>
    </source>
</evidence>
<dbReference type="EMBL" id="CP071794">
    <property type="protein sequence ID" value="QTD55233.1"/>
    <property type="molecule type" value="Genomic_DNA"/>
</dbReference>
<dbReference type="Pfam" id="PF00144">
    <property type="entry name" value="Beta-lactamase"/>
    <property type="match status" value="1"/>
</dbReference>
<dbReference type="InterPro" id="IPR052907">
    <property type="entry name" value="Beta-lactamase/esterase"/>
</dbReference>
<dbReference type="InterPro" id="IPR001466">
    <property type="entry name" value="Beta-lactam-related"/>
</dbReference>
<dbReference type="PANTHER" id="PTHR43319:SF3">
    <property type="entry name" value="BETA-LACTAMASE-RELATED DOMAIN-CONTAINING PROTEIN"/>
    <property type="match status" value="1"/>
</dbReference>
<dbReference type="RefSeq" id="WP_207987057.1">
    <property type="nucleotide sequence ID" value="NZ_CP071794.1"/>
</dbReference>
<dbReference type="PANTHER" id="PTHR43319">
    <property type="entry name" value="BETA-LACTAMASE-RELATED"/>
    <property type="match status" value="1"/>
</dbReference>
<dbReference type="InterPro" id="IPR012338">
    <property type="entry name" value="Beta-lactam/transpept-like"/>
</dbReference>
<reference evidence="2 3" key="1">
    <citation type="submission" date="2021-03" db="EMBL/GenBank/DDBJ databases">
        <title>Complete genome of Parasphingorhabdus_sp.JHSY0214.</title>
        <authorList>
            <person name="Yoo J.H."/>
            <person name="Bae J.W."/>
        </authorList>
    </citation>
    <scope>NUCLEOTIDE SEQUENCE [LARGE SCALE GENOMIC DNA]</scope>
    <source>
        <strain evidence="2 3">JHSY0214</strain>
    </source>
</reference>
<proteinExistence type="predicted"/>
<gene>
    <name evidence="2" type="ORF">J4G78_13525</name>
</gene>
<name>A0ABX7T2P7_9SPHN</name>
<evidence type="ECO:0000313" key="2">
    <source>
        <dbReference type="EMBL" id="QTD55233.1"/>
    </source>
</evidence>
<dbReference type="SUPFAM" id="SSF56601">
    <property type="entry name" value="beta-lactamase/transpeptidase-like"/>
    <property type="match status" value="1"/>
</dbReference>
<sequence>MTANIGGTTTAKFERLKDEFARNFAERGEVGASVCVSVNGETVADLWGGVADPATNTPWERDTISIVFSCTKAATALCAHILIDRGLLKLHAPVSDYWPEFAQNGKEATTVQMMLNHESAVPALREPVKPGGYLDWDYMIKRLEDEEPFWEPGTRNGYHMVSFGWTVGELVRRVSGKSLGQFFQVEVAGPLNADFWIGLPDDITHPIAPIIMATPDPSAELSPFTKKLLTDPQSIQALSFLNSGGWNQNDPIAHKAEIGGAGGLSNARGQVAMYEPLALGGSHKGVTLVSPERLAHMGQVSTATQIDATLLAPTRFASGFMKSMDNRAYPGGDQMSAVIGDAAFGHVGAGGSIGFADPDYGLAFSYTMNQMGMGLLLNDRGQSLVDATYAILNESR</sequence>
<keyword evidence="3" id="KW-1185">Reference proteome</keyword>
<accession>A0ABX7T2P7</accession>
<evidence type="ECO:0000313" key="3">
    <source>
        <dbReference type="Proteomes" id="UP000663923"/>
    </source>
</evidence>
<protein>
    <submittedName>
        <fullName evidence="2">Beta-lactamase family protein</fullName>
    </submittedName>
</protein>